<dbReference type="Pfam" id="PF14427">
    <property type="entry name" value="Pput2613-deam"/>
    <property type="match status" value="1"/>
</dbReference>
<protein>
    <submittedName>
        <fullName evidence="1">Uncharacterized protein</fullName>
    </submittedName>
</protein>
<dbReference type="Proteomes" id="UP000272140">
    <property type="component" value="Unassembled WGS sequence"/>
</dbReference>
<evidence type="ECO:0000313" key="1">
    <source>
        <dbReference type="EMBL" id="RSC13650.1"/>
    </source>
</evidence>
<organism evidence="1 2">
    <name type="scientific">Burkholderia cenocepacia</name>
    <dbReference type="NCBI Taxonomy" id="95486"/>
    <lineage>
        <taxon>Bacteria</taxon>
        <taxon>Pseudomonadati</taxon>
        <taxon>Pseudomonadota</taxon>
        <taxon>Betaproteobacteria</taxon>
        <taxon>Burkholderiales</taxon>
        <taxon>Burkholderiaceae</taxon>
        <taxon>Burkholderia</taxon>
        <taxon>Burkholderia cepacia complex</taxon>
    </lineage>
</organism>
<reference evidence="2" key="1">
    <citation type="submission" date="2018-11" db="EMBL/GenBank/DDBJ databases">
        <title>FDA dAtabase for Regulatory Grade micrObial Sequences (FDA-ARGOS): Supporting development and validation of Infectious Disease Dx tests.</title>
        <authorList>
            <person name="Goldberg B."/>
            <person name="Campos J."/>
            <person name="Tallon L."/>
            <person name="Sadzewicz L."/>
            <person name="Zhao X."/>
            <person name="Vavikolanu K."/>
            <person name="Mehta A."/>
            <person name="Aluvathingal J."/>
            <person name="Nadendla S."/>
            <person name="Geyer C."/>
            <person name="Nandy P."/>
            <person name="Yan Y."/>
            <person name="Sichtig H."/>
        </authorList>
    </citation>
    <scope>NUCLEOTIDE SEQUENCE [LARGE SCALE GENOMIC DNA]</scope>
    <source>
        <strain evidence="2">FDAARGOS_544</strain>
    </source>
</reference>
<accession>A0A3R9BI36</accession>
<evidence type="ECO:0000313" key="2">
    <source>
        <dbReference type="Proteomes" id="UP000272140"/>
    </source>
</evidence>
<comment type="caution">
    <text evidence="1">The sequence shown here is derived from an EMBL/GenBank/DDBJ whole genome shotgun (WGS) entry which is preliminary data.</text>
</comment>
<gene>
    <name evidence="1" type="ORF">EGT41_10045</name>
</gene>
<dbReference type="EMBL" id="RKIO01000002">
    <property type="protein sequence ID" value="RSC13650.1"/>
    <property type="molecule type" value="Genomic_DNA"/>
</dbReference>
<dbReference type="RefSeq" id="WP_125380886.1">
    <property type="nucleotide sequence ID" value="NZ_CP091012.1"/>
</dbReference>
<sequence length="40" mass="4452">MTIDGQYPPCTSCKGKMKARATQSGATIQYNWQEDGQQKT</sequence>
<dbReference type="AlphaFoldDB" id="A0A3R9BI36"/>
<name>A0A3R9BI36_9BURK</name>
<dbReference type="InterPro" id="IPR027472">
    <property type="entry name" value="Pput2613-NH3ase"/>
</dbReference>
<proteinExistence type="predicted"/>